<name>A0A1I5S5A4_9PSEU</name>
<dbReference type="PROSITE" id="PS50983">
    <property type="entry name" value="FE_B12_PBP"/>
    <property type="match status" value="1"/>
</dbReference>
<dbReference type="GO" id="GO:0030288">
    <property type="term" value="C:outer membrane-bounded periplasmic space"/>
    <property type="evidence" value="ECO:0007669"/>
    <property type="project" value="TreeGrafter"/>
</dbReference>
<comment type="subcellular location">
    <subcellularLocation>
        <location evidence="1">Cell envelope</location>
    </subcellularLocation>
</comment>
<dbReference type="PANTHER" id="PTHR30532:SF24">
    <property type="entry name" value="FERRIC ENTEROBACTIN-BINDING PERIPLASMIC PROTEIN FEPB"/>
    <property type="match status" value="1"/>
</dbReference>
<dbReference type="Gene3D" id="3.40.50.1980">
    <property type="entry name" value="Nitrogenase molybdenum iron protein domain"/>
    <property type="match status" value="2"/>
</dbReference>
<dbReference type="PANTHER" id="PTHR30532">
    <property type="entry name" value="IRON III DICITRATE-BINDING PERIPLASMIC PROTEIN"/>
    <property type="match status" value="1"/>
</dbReference>
<sequence>MVGEPVALGGLLALIGRVPGPELSPDRGERASKRKKEQTVKLTKTIPFALACALTVALSACTNNSADSDAAQPASAGFPVSVPGKFGAAQVPSAPKRVVAMDWTSADIALSLGVAPVGMAKVATADGGIEPWTKPLLGANSPKLFSVDSGDPIDQVAALKPDLILATKDYNLGESYQQLSQIAPVVTYAKAPNSDSWQDATRGIAKALGKSAQADQTIAKTTADIAAAKKTHPELAGKTYNFLVTPQAAGVHAVNSTADVSAQFLDQLGLSLSPAVRSMPDSSIPGRTLVSWENVSKLDANLLLATGSPSSLKLAQATPGFTDLPAVKRGAYLPLQPALAQAIAFPSSVSLEWALGQLTPKLSDASRK</sequence>
<comment type="similarity">
    <text evidence="2">Belongs to the bacterial solute-binding protein 8 family.</text>
</comment>
<keyword evidence="4" id="KW-0732">Signal</keyword>
<dbReference type="RefSeq" id="WP_143132472.1">
    <property type="nucleotide sequence ID" value="NZ_FOWC01000006.1"/>
</dbReference>
<keyword evidence="3" id="KW-0813">Transport</keyword>
<dbReference type="GO" id="GO:1901678">
    <property type="term" value="P:iron coordination entity transport"/>
    <property type="evidence" value="ECO:0007669"/>
    <property type="project" value="UniProtKB-ARBA"/>
</dbReference>
<evidence type="ECO:0000313" key="7">
    <source>
        <dbReference type="Proteomes" id="UP000199137"/>
    </source>
</evidence>
<dbReference type="InterPro" id="IPR002491">
    <property type="entry name" value="ABC_transptr_periplasmic_BD"/>
</dbReference>
<proteinExistence type="inferred from homology"/>
<evidence type="ECO:0000259" key="5">
    <source>
        <dbReference type="PROSITE" id="PS50983"/>
    </source>
</evidence>
<dbReference type="AlphaFoldDB" id="A0A1I5S5A4"/>
<evidence type="ECO:0000256" key="1">
    <source>
        <dbReference type="ARBA" id="ARBA00004196"/>
    </source>
</evidence>
<feature type="domain" description="Fe/B12 periplasmic-binding" evidence="5">
    <location>
        <begin position="97"/>
        <end position="366"/>
    </location>
</feature>
<accession>A0A1I5S5A4</accession>
<organism evidence="6 7">
    <name type="scientific">Amycolatopsis rubida</name>
    <dbReference type="NCBI Taxonomy" id="112413"/>
    <lineage>
        <taxon>Bacteria</taxon>
        <taxon>Bacillati</taxon>
        <taxon>Actinomycetota</taxon>
        <taxon>Actinomycetes</taxon>
        <taxon>Pseudonocardiales</taxon>
        <taxon>Pseudonocardiaceae</taxon>
        <taxon>Amycolatopsis</taxon>
    </lineage>
</organism>
<protein>
    <submittedName>
        <fullName evidence="6">Iron complex transport system substrate-binding protein</fullName>
    </submittedName>
</protein>
<dbReference type="OrthoDB" id="1846031at2"/>
<evidence type="ECO:0000256" key="4">
    <source>
        <dbReference type="ARBA" id="ARBA00022729"/>
    </source>
</evidence>
<dbReference type="Proteomes" id="UP000199137">
    <property type="component" value="Unassembled WGS sequence"/>
</dbReference>
<evidence type="ECO:0000256" key="2">
    <source>
        <dbReference type="ARBA" id="ARBA00008814"/>
    </source>
</evidence>
<gene>
    <name evidence="6" type="ORF">SAMN05421854_106190</name>
</gene>
<dbReference type="InterPro" id="IPR051313">
    <property type="entry name" value="Bact_iron-sidero_bind"/>
</dbReference>
<dbReference type="SUPFAM" id="SSF53807">
    <property type="entry name" value="Helical backbone' metal receptor"/>
    <property type="match status" value="1"/>
</dbReference>
<evidence type="ECO:0000256" key="3">
    <source>
        <dbReference type="ARBA" id="ARBA00022448"/>
    </source>
</evidence>
<evidence type="ECO:0000313" key="6">
    <source>
        <dbReference type="EMBL" id="SFP65844.1"/>
    </source>
</evidence>
<dbReference type="CDD" id="cd01146">
    <property type="entry name" value="FhuD"/>
    <property type="match status" value="1"/>
</dbReference>
<dbReference type="Pfam" id="PF01497">
    <property type="entry name" value="Peripla_BP_2"/>
    <property type="match status" value="1"/>
</dbReference>
<dbReference type="STRING" id="112413.SAMN05421854_106190"/>
<dbReference type="EMBL" id="FOWC01000006">
    <property type="protein sequence ID" value="SFP65844.1"/>
    <property type="molecule type" value="Genomic_DNA"/>
</dbReference>
<reference evidence="6 7" key="1">
    <citation type="submission" date="2016-10" db="EMBL/GenBank/DDBJ databases">
        <authorList>
            <person name="de Groot N.N."/>
        </authorList>
    </citation>
    <scope>NUCLEOTIDE SEQUENCE [LARGE SCALE GENOMIC DNA]</scope>
    <source>
        <strain evidence="6 7">DSM 44637</strain>
    </source>
</reference>